<dbReference type="Pfam" id="PF13456">
    <property type="entry name" value="RVT_3"/>
    <property type="match status" value="1"/>
</dbReference>
<organism evidence="3">
    <name type="scientific">Fagus sylvatica</name>
    <name type="common">Beechnut</name>
    <dbReference type="NCBI Taxonomy" id="28930"/>
    <lineage>
        <taxon>Eukaryota</taxon>
        <taxon>Viridiplantae</taxon>
        <taxon>Streptophyta</taxon>
        <taxon>Embryophyta</taxon>
        <taxon>Tracheophyta</taxon>
        <taxon>Spermatophyta</taxon>
        <taxon>Magnoliopsida</taxon>
        <taxon>eudicotyledons</taxon>
        <taxon>Gunneridae</taxon>
        <taxon>Pentapetalae</taxon>
        <taxon>rosids</taxon>
        <taxon>fabids</taxon>
        <taxon>Fagales</taxon>
        <taxon>Fagaceae</taxon>
        <taxon>Fagus</taxon>
    </lineage>
</organism>
<dbReference type="InterPro" id="IPR012337">
    <property type="entry name" value="RNaseH-like_sf"/>
</dbReference>
<dbReference type="PROSITE" id="PS50878">
    <property type="entry name" value="RT_POL"/>
    <property type="match status" value="1"/>
</dbReference>
<dbReference type="Gene3D" id="3.60.10.10">
    <property type="entry name" value="Endonuclease/exonuclease/phosphatase"/>
    <property type="match status" value="2"/>
</dbReference>
<dbReference type="InterPro" id="IPR036691">
    <property type="entry name" value="Endo/exonu/phosph_ase_sf"/>
</dbReference>
<dbReference type="GO" id="GO:0003676">
    <property type="term" value="F:nucleic acid binding"/>
    <property type="evidence" value="ECO:0007669"/>
    <property type="project" value="InterPro"/>
</dbReference>
<reference evidence="3" key="1">
    <citation type="submission" date="2018-02" db="EMBL/GenBank/DDBJ databases">
        <authorList>
            <person name="Cohen D.B."/>
            <person name="Kent A.D."/>
        </authorList>
    </citation>
    <scope>NUCLEOTIDE SEQUENCE</scope>
</reference>
<evidence type="ECO:0000256" key="1">
    <source>
        <dbReference type="SAM" id="MobiDB-lite"/>
    </source>
</evidence>
<dbReference type="CDD" id="cd01650">
    <property type="entry name" value="RT_nLTR_like"/>
    <property type="match status" value="1"/>
</dbReference>
<dbReference type="Pfam" id="PF13966">
    <property type="entry name" value="zf-RVT"/>
    <property type="match status" value="1"/>
</dbReference>
<dbReference type="InterPro" id="IPR005135">
    <property type="entry name" value="Endo/exonuclease/phosphatase"/>
</dbReference>
<dbReference type="SUPFAM" id="SSF53098">
    <property type="entry name" value="Ribonuclease H-like"/>
    <property type="match status" value="1"/>
</dbReference>
<name>A0A2N9GI95_FAGSY</name>
<dbReference type="PANTHER" id="PTHR33116">
    <property type="entry name" value="REVERSE TRANSCRIPTASE ZINC-BINDING DOMAIN-CONTAINING PROTEIN-RELATED-RELATED"/>
    <property type="match status" value="1"/>
</dbReference>
<accession>A0A2N9GI95</accession>
<dbReference type="EMBL" id="OIVN01001940">
    <property type="protein sequence ID" value="SPC99150.1"/>
    <property type="molecule type" value="Genomic_DNA"/>
</dbReference>
<dbReference type="InterPro" id="IPR036397">
    <property type="entry name" value="RNaseH_sf"/>
</dbReference>
<dbReference type="InterPro" id="IPR043502">
    <property type="entry name" value="DNA/RNA_pol_sf"/>
</dbReference>
<evidence type="ECO:0000259" key="2">
    <source>
        <dbReference type="PROSITE" id="PS50878"/>
    </source>
</evidence>
<dbReference type="Pfam" id="PF03372">
    <property type="entry name" value="Exo_endo_phos"/>
    <property type="match status" value="1"/>
</dbReference>
<dbReference type="InterPro" id="IPR044730">
    <property type="entry name" value="RNase_H-like_dom_plant"/>
</dbReference>
<dbReference type="SUPFAM" id="SSF56219">
    <property type="entry name" value="DNase I-like"/>
    <property type="match status" value="1"/>
</dbReference>
<dbReference type="PANTHER" id="PTHR33116:SF86">
    <property type="entry name" value="REVERSE TRANSCRIPTASE DOMAIN-CONTAINING PROTEIN"/>
    <property type="match status" value="1"/>
</dbReference>
<dbReference type="GO" id="GO:0004523">
    <property type="term" value="F:RNA-DNA hybrid ribonuclease activity"/>
    <property type="evidence" value="ECO:0007669"/>
    <property type="project" value="InterPro"/>
</dbReference>
<proteinExistence type="predicted"/>
<feature type="region of interest" description="Disordered" evidence="1">
    <location>
        <begin position="1"/>
        <end position="20"/>
    </location>
</feature>
<dbReference type="InterPro" id="IPR000477">
    <property type="entry name" value="RT_dom"/>
</dbReference>
<sequence length="1336" mass="152646">MEMEENLICTPLPSQPGRQEDHFESQLRDIDAALNYHPPTAESIMKLLEKENVSTAQGTRTVFGDITNATQPKVREPKVQSAKKSWKKLARTPAPPRAMNCLAWNCHGLGNPRTVQELARLVRAQDPTVVFLIETWQDEGPLERLRYLLGFMEPQKPVNAKNHGPCFDDSTPQSTLPWCCMGDFNELVRLEEKQGRHNRSERQMQLFRDVLDDCGFVDLGFNGPKFTWTNNRMGDMTWERLDRAVATPEWLLRFPSAQVYHLDVRWSDHKPLWVSTNPMKRQFRKPFRFEEVWTSEQRIAVMEQAYFGNIKTKIKEVEHLLKQAEEASMQGYQHHRVWYLRRELHSLLAKEERLWRQRSRAEWLKAGDEILGFPDQIDQVAEHIMPVVTEEMNADLNRAFSPGEVVAALKQMAPLKAPGPDGLPPLFFQKYWHFIGDEVTEAVLTCLNSGKILKAINHTYITLIPKIQNPEAVVDFRPISLCNVIYKIISKVLANRLKILLPKIVSESQSAFVPGRLITDNILVAFETLHHMQHQKKGRIGSMALKLDMSKAYDRVEWKYLQRVMERMGFSSKWVTIMMECISTVSYSILVNGEPHGFIKPSRGLRQGDPLSPYLFLLCAEGFHSLLQKEKIAGALKGVSISRGGPKITHLFFADDSLLFCKATTADVERIQGILSQYERASGQQINRQKTTIFFSKSTPQSAQAAVQNMLGVPAIKQYERYLGLPSFIGRAKYSSFAQIKERVWSKLKGWKEKLISQTGREILIKSVAQAIPAYAMSCFRLPNRLIQEIEVLIRRFWWGQSGDKGKMHWLSWNTLCKSKASGGIGFRELGCFNEALLAKQVWRLMHNPSSLFYKVFKAKYFPRCSILEANPVSTSSYAWKSIMSARDLIKKGSTWRVGNGSDICIWGDRWLPSPCNQLISSPPIPPSNLSHVAHLIDHQSRTWKEELIRETFLPHDAGAIMGIPLSSHPQSDCLVWGGTRNGRYAVRSGYHLLIQEKAQADPGPFDTTEMTNLWHSIWSLQVPPKTRHCLWRACHESLPTRRNLHHRHIIDDPTCENCSNQVETTLHALWNCKTIQVVWQTLPWGRRLQGVTYADFMDLWHRCTQLLSTTELQLFSMVTWLIWYHRNRVRLHQPTDQITRIVPRAQELITKFTNEQDRPPVSLSVSKASAVIKWQPPAEGRYKVNYDGAIFRNTNEAGLGVIIRNARGAVMGSMCQRVPFPHSIEAVEASAARCAIQFAKDLGFPEIELEGDSKIVVDALLFSGPCTTFYGHIIEDIKLIARGLSSVHFQHVKRDGNNLAHLLAKRARLNESLEVWLESVPPELVSKLVLDSSFQ</sequence>
<feature type="domain" description="Reverse transcriptase" evidence="2">
    <location>
        <begin position="445"/>
        <end position="727"/>
    </location>
</feature>
<dbReference type="CDD" id="cd06222">
    <property type="entry name" value="RNase_H_like"/>
    <property type="match status" value="1"/>
</dbReference>
<dbReference type="SUPFAM" id="SSF56672">
    <property type="entry name" value="DNA/RNA polymerases"/>
    <property type="match status" value="1"/>
</dbReference>
<dbReference type="Gene3D" id="3.30.420.10">
    <property type="entry name" value="Ribonuclease H-like superfamily/Ribonuclease H"/>
    <property type="match status" value="1"/>
</dbReference>
<protein>
    <recommendedName>
        <fullName evidence="2">Reverse transcriptase domain-containing protein</fullName>
    </recommendedName>
</protein>
<dbReference type="Pfam" id="PF00078">
    <property type="entry name" value="RVT_1"/>
    <property type="match status" value="1"/>
</dbReference>
<evidence type="ECO:0000313" key="3">
    <source>
        <dbReference type="EMBL" id="SPC99150.1"/>
    </source>
</evidence>
<dbReference type="InterPro" id="IPR026960">
    <property type="entry name" value="RVT-Znf"/>
</dbReference>
<gene>
    <name evidence="3" type="ORF">FSB_LOCUS27032</name>
</gene>
<dbReference type="InterPro" id="IPR002156">
    <property type="entry name" value="RNaseH_domain"/>
</dbReference>